<dbReference type="RefSeq" id="WP_007078251.1">
    <property type="nucleotide sequence ID" value="NZ_CM001024.1"/>
</dbReference>
<dbReference type="STRING" id="585531.HMPREF0063_11230"/>
<evidence type="ECO:0000256" key="5">
    <source>
        <dbReference type="ARBA" id="ARBA00022741"/>
    </source>
</evidence>
<dbReference type="InterPro" id="IPR050482">
    <property type="entry name" value="Sensor_HK_TwoCompSys"/>
</dbReference>
<feature type="transmembrane region" description="Helical" evidence="9">
    <location>
        <begin position="327"/>
        <end position="346"/>
    </location>
</feature>
<dbReference type="GO" id="GO:0005524">
    <property type="term" value="F:ATP binding"/>
    <property type="evidence" value="ECO:0007669"/>
    <property type="project" value="UniProtKB-KW"/>
</dbReference>
<protein>
    <recommendedName>
        <fullName evidence="2">histidine kinase</fullName>
        <ecNumber evidence="2">2.7.13.3</ecNumber>
    </recommendedName>
</protein>
<feature type="transmembrane region" description="Helical" evidence="9">
    <location>
        <begin position="88"/>
        <end position="106"/>
    </location>
</feature>
<dbReference type="EMBL" id="ACLF03000004">
    <property type="protein sequence ID" value="EFQ83567.1"/>
    <property type="molecule type" value="Genomic_DNA"/>
</dbReference>
<keyword evidence="7" id="KW-0067">ATP-binding</keyword>
<dbReference type="PANTHER" id="PTHR24421:SF10">
    <property type="entry name" value="NITRATE_NITRITE SENSOR PROTEIN NARQ"/>
    <property type="match status" value="1"/>
</dbReference>
<dbReference type="InterPro" id="IPR036890">
    <property type="entry name" value="HATPase_C_sf"/>
</dbReference>
<feature type="transmembrane region" description="Helical" evidence="9">
    <location>
        <begin position="296"/>
        <end position="315"/>
    </location>
</feature>
<gene>
    <name evidence="11" type="ORF">HMPREF0063_11230</name>
</gene>
<feature type="transmembrane region" description="Helical" evidence="9">
    <location>
        <begin position="61"/>
        <end position="81"/>
    </location>
</feature>
<name>E2SB21_9ACTN</name>
<dbReference type="SUPFAM" id="SSF55874">
    <property type="entry name" value="ATPase domain of HSP90 chaperone/DNA topoisomerase II/histidine kinase"/>
    <property type="match status" value="1"/>
</dbReference>
<dbReference type="SMART" id="SM00387">
    <property type="entry name" value="HATPase_c"/>
    <property type="match status" value="1"/>
</dbReference>
<evidence type="ECO:0000256" key="3">
    <source>
        <dbReference type="ARBA" id="ARBA00022553"/>
    </source>
</evidence>
<keyword evidence="9" id="KW-0812">Transmembrane</keyword>
<evidence type="ECO:0000256" key="6">
    <source>
        <dbReference type="ARBA" id="ARBA00022777"/>
    </source>
</evidence>
<keyword evidence="9" id="KW-1133">Transmembrane helix</keyword>
<dbReference type="InterPro" id="IPR003594">
    <property type="entry name" value="HATPase_dom"/>
</dbReference>
<keyword evidence="8" id="KW-0902">Two-component regulatory system</keyword>
<evidence type="ECO:0000313" key="11">
    <source>
        <dbReference type="EMBL" id="EFQ83567.1"/>
    </source>
</evidence>
<evidence type="ECO:0000256" key="8">
    <source>
        <dbReference type="ARBA" id="ARBA00023012"/>
    </source>
</evidence>
<evidence type="ECO:0000256" key="4">
    <source>
        <dbReference type="ARBA" id="ARBA00022679"/>
    </source>
</evidence>
<comment type="caution">
    <text evidence="11">The sequence shown here is derived from an EMBL/GenBank/DDBJ whole genome shotgun (WGS) entry which is preliminary data.</text>
</comment>
<keyword evidence="9" id="KW-0472">Membrane</keyword>
<keyword evidence="4" id="KW-0808">Transferase</keyword>
<dbReference type="Pfam" id="PF02518">
    <property type="entry name" value="HATPase_c"/>
    <property type="match status" value="1"/>
</dbReference>
<dbReference type="eggNOG" id="COG4585">
    <property type="taxonomic scope" value="Bacteria"/>
</dbReference>
<dbReference type="Pfam" id="PF07730">
    <property type="entry name" value="HisKA_3"/>
    <property type="match status" value="1"/>
</dbReference>
<dbReference type="EC" id="2.7.13.3" evidence="2"/>
<dbReference type="InterPro" id="IPR011712">
    <property type="entry name" value="Sig_transdc_His_kin_sub3_dim/P"/>
</dbReference>
<evidence type="ECO:0000256" key="9">
    <source>
        <dbReference type="SAM" id="Phobius"/>
    </source>
</evidence>
<dbReference type="GO" id="GO:0000155">
    <property type="term" value="F:phosphorelay sensor kinase activity"/>
    <property type="evidence" value="ECO:0007669"/>
    <property type="project" value="InterPro"/>
</dbReference>
<dbReference type="HOGENOM" id="CLU_021898_1_0_11"/>
<dbReference type="GO" id="GO:0016020">
    <property type="term" value="C:membrane"/>
    <property type="evidence" value="ECO:0007669"/>
    <property type="project" value="InterPro"/>
</dbReference>
<reference evidence="11" key="1">
    <citation type="submission" date="2010-08" db="EMBL/GenBank/DDBJ databases">
        <authorList>
            <person name="Muzny D."/>
            <person name="Qin X."/>
            <person name="Buhay C."/>
            <person name="Dugan-Rocha S."/>
            <person name="Ding Y."/>
            <person name="Chen G."/>
            <person name="Hawes A."/>
            <person name="Holder M."/>
            <person name="Jhangiani S."/>
            <person name="Johnson A."/>
            <person name="Khan Z."/>
            <person name="Li Z."/>
            <person name="Liu W."/>
            <person name="Liu X."/>
            <person name="Perez L."/>
            <person name="Shen H."/>
            <person name="Wang Q."/>
            <person name="Watt J."/>
            <person name="Xi L."/>
            <person name="Xin Y."/>
            <person name="Zhou J."/>
            <person name="Deng J."/>
            <person name="Jiang H."/>
            <person name="Liu Y."/>
            <person name="Qu J."/>
            <person name="Song X.-Z."/>
            <person name="Zhang L."/>
            <person name="Villasana D."/>
            <person name="Johnson A."/>
            <person name="Liu J."/>
            <person name="Liyanage D."/>
            <person name="Lorensuhewa L."/>
            <person name="Robinson T."/>
            <person name="Song A."/>
            <person name="Song B.-B."/>
            <person name="Dinh H."/>
            <person name="Thornton R."/>
            <person name="Coyle M."/>
            <person name="Francisco L."/>
            <person name="Jackson L."/>
            <person name="Javaid M."/>
            <person name="Korchina V."/>
            <person name="Kovar C."/>
            <person name="Mata R."/>
            <person name="Mathew T."/>
            <person name="Ngo R."/>
            <person name="Nguyen L."/>
            <person name="Nguyen N."/>
            <person name="Okwuonu G."/>
            <person name="Ongeri F."/>
            <person name="Pham C."/>
            <person name="Simmons D."/>
            <person name="Wilczek-Boney K."/>
            <person name="Hale W."/>
            <person name="Jakkamsetti A."/>
            <person name="Pham P."/>
            <person name="Ruth R."/>
            <person name="San Lucas F."/>
            <person name="Warren J."/>
            <person name="Zhang J."/>
            <person name="Zhao Z."/>
            <person name="Zhou C."/>
            <person name="Zhu D."/>
            <person name="Lee S."/>
            <person name="Bess C."/>
            <person name="Blankenburg K."/>
            <person name="Forbes L."/>
            <person name="Fu Q."/>
            <person name="Gubbala S."/>
            <person name="Hirani K."/>
            <person name="Jayaseelan J.C."/>
            <person name="Lara F."/>
            <person name="Munidasa M."/>
            <person name="Palculict T."/>
            <person name="Patil S."/>
            <person name="Pu L.-L."/>
            <person name="Saada N."/>
            <person name="Tang L."/>
            <person name="Weissenberger G."/>
            <person name="Zhu Y."/>
            <person name="Hemphill L."/>
            <person name="Shang Y."/>
            <person name="Youmans B."/>
            <person name="Ayvaz T."/>
            <person name="Ross M."/>
            <person name="Santibanez J."/>
            <person name="Aqrawi P."/>
            <person name="Gross S."/>
            <person name="Joshi V."/>
            <person name="Fowler G."/>
            <person name="Nazareth L."/>
            <person name="Reid J."/>
            <person name="Worley K."/>
            <person name="Petrosino J."/>
            <person name="Highlander S."/>
            <person name="Gibbs R."/>
        </authorList>
    </citation>
    <scope>NUCLEOTIDE SEQUENCE [LARGE SCALE GENOMIC DNA]</scope>
    <source>
        <strain evidence="11">DSM 15272</strain>
    </source>
</reference>
<evidence type="ECO:0000313" key="12">
    <source>
        <dbReference type="Proteomes" id="UP000003111"/>
    </source>
</evidence>
<accession>E2SB21</accession>
<organism evidence="11 12">
    <name type="scientific">Aeromicrobium marinum DSM 15272</name>
    <dbReference type="NCBI Taxonomy" id="585531"/>
    <lineage>
        <taxon>Bacteria</taxon>
        <taxon>Bacillati</taxon>
        <taxon>Actinomycetota</taxon>
        <taxon>Actinomycetes</taxon>
        <taxon>Propionibacteriales</taxon>
        <taxon>Nocardioidaceae</taxon>
        <taxon>Aeromicrobium</taxon>
    </lineage>
</organism>
<dbReference type="CDD" id="cd16917">
    <property type="entry name" value="HATPase_UhpB-NarQ-NarX-like"/>
    <property type="match status" value="1"/>
</dbReference>
<dbReference type="OrthoDB" id="227596at2"/>
<dbReference type="Gene3D" id="3.30.565.10">
    <property type="entry name" value="Histidine kinase-like ATPase, C-terminal domain"/>
    <property type="match status" value="1"/>
</dbReference>
<dbReference type="GO" id="GO:0046983">
    <property type="term" value="F:protein dimerization activity"/>
    <property type="evidence" value="ECO:0007669"/>
    <property type="project" value="InterPro"/>
</dbReference>
<evidence type="ECO:0000256" key="1">
    <source>
        <dbReference type="ARBA" id="ARBA00000085"/>
    </source>
</evidence>
<keyword evidence="12" id="KW-1185">Reference proteome</keyword>
<feature type="domain" description="Histidine kinase/HSP90-like ATPase" evidence="10">
    <location>
        <begin position="584"/>
        <end position="675"/>
    </location>
</feature>
<dbReference type="Proteomes" id="UP000003111">
    <property type="component" value="Unassembled WGS sequence"/>
</dbReference>
<keyword evidence="3" id="KW-0597">Phosphoprotein</keyword>
<keyword evidence="6 11" id="KW-0418">Kinase</keyword>
<dbReference type="PANTHER" id="PTHR24421">
    <property type="entry name" value="NITRATE/NITRITE SENSOR PROTEIN NARX-RELATED"/>
    <property type="match status" value="1"/>
</dbReference>
<evidence type="ECO:0000256" key="7">
    <source>
        <dbReference type="ARBA" id="ARBA00022840"/>
    </source>
</evidence>
<feature type="transmembrane region" description="Helical" evidence="9">
    <location>
        <begin position="264"/>
        <end position="284"/>
    </location>
</feature>
<feature type="transmembrane region" description="Helical" evidence="9">
    <location>
        <begin position="157"/>
        <end position="177"/>
    </location>
</feature>
<dbReference type="AlphaFoldDB" id="E2SB21"/>
<dbReference type="Gene3D" id="1.20.5.1930">
    <property type="match status" value="1"/>
</dbReference>
<feature type="transmembrane region" description="Helical" evidence="9">
    <location>
        <begin position="28"/>
        <end position="49"/>
    </location>
</feature>
<evidence type="ECO:0000259" key="10">
    <source>
        <dbReference type="SMART" id="SM00387"/>
    </source>
</evidence>
<feature type="transmembrane region" description="Helical" evidence="9">
    <location>
        <begin position="197"/>
        <end position="223"/>
    </location>
</feature>
<evidence type="ECO:0000256" key="2">
    <source>
        <dbReference type="ARBA" id="ARBA00012438"/>
    </source>
</evidence>
<feature type="transmembrane region" description="Helical" evidence="9">
    <location>
        <begin position="126"/>
        <end position="145"/>
    </location>
</feature>
<sequence length="685" mass="72628">MTTELPAAAPVEATPPPATRLGDSPLRLLGLVTAVVAVLAALAAVVAHAMIESRVDVEPLYLANIVVGAGWPLAGAAVVWAQPRNPCGWLLVSTGSLALYELMSQYSLWSERVADRPLPGAAATDWVSMFGFGAYFYVLPLLPLLFPDGRATGWWRWLARTVVVVATCAVMARMVVPERSDTDAGIVNPIGVPGLEFLNWVVLAGSYFCIVVATPAAVVHLVARTRRSVGVERAQLQWLMLGGIWLVVGIIVSQLARGLPSADLIFALGLVGPPLGVVVAMIRHRLFDVEFALSRTLVLVVVLGVVGTVWAAAVLPAGPDLTGTRPGILLVAASGVAAVVSWDILLRHVDRWWFPHRRASAALTRRIMTAARTAAEPHAAMRLLLESLRHELKLPYVAFVGPVGAQVGHRSEQVEMLDVSALGRAIGVLEVGHRRGTSGFSAQERDVLEQLAAHLGVLAHTSSLIADVAESRSRIVIAREEERRRLRNDLHDGVGPSLAGIALELDALAGRLEQREEHDLVTVTRRVRDRARAAVGEVRAVAHGLRPPILDQVGLAGALEQLVGSLGTIEGSADVVDIGPLPAGVEVAAYAIAAEAVANVVRHSAASRVRVELHRTGEAIVVGIVDNGRGMPGRPPAGVGLASMQARAAEVGGRVDHVDTDGGGTTVRVVLPWDGPFRSTEQVRP</sequence>
<feature type="transmembrane region" description="Helical" evidence="9">
    <location>
        <begin position="235"/>
        <end position="252"/>
    </location>
</feature>
<proteinExistence type="predicted"/>
<keyword evidence="5" id="KW-0547">Nucleotide-binding</keyword>
<comment type="catalytic activity">
    <reaction evidence="1">
        <text>ATP + protein L-histidine = ADP + protein N-phospho-L-histidine.</text>
        <dbReference type="EC" id="2.7.13.3"/>
    </reaction>
</comment>